<proteinExistence type="predicted"/>
<dbReference type="EMBL" id="BBML01000010">
    <property type="protein sequence ID" value="GAK98293.1"/>
    <property type="molecule type" value="Genomic_DNA"/>
</dbReference>
<accession>A0A090Q948</accession>
<dbReference type="RefSeq" id="WP_042280395.1">
    <property type="nucleotide sequence ID" value="NZ_BBML01000010.1"/>
</dbReference>
<keyword evidence="2" id="KW-1185">Reference proteome</keyword>
<gene>
    <name evidence="1" type="ORF">JCM19294_927</name>
</gene>
<protein>
    <submittedName>
        <fullName evidence="1">Uncharacterized protein</fullName>
    </submittedName>
</protein>
<comment type="caution">
    <text evidence="1">The sequence shown here is derived from an EMBL/GenBank/DDBJ whole genome shotgun (WGS) entry which is preliminary data.</text>
</comment>
<dbReference type="eggNOG" id="ENOG50317MJ">
    <property type="taxonomic scope" value="Bacteria"/>
</dbReference>
<reference evidence="1" key="1">
    <citation type="journal article" date="2014" name="Genome Announc.">
        <title>Draft Genome Sequences of Marine Flavobacterium Nonlabens Strains NR17, NR24, NR27, NR32, NR33, and Ara13.</title>
        <authorList>
            <person name="Nakanishi M."/>
            <person name="Meirelles P."/>
            <person name="Suzuki R."/>
            <person name="Takatani N."/>
            <person name="Mino S."/>
            <person name="Suda W."/>
            <person name="Oshima K."/>
            <person name="Hattori M."/>
            <person name="Ohkuma M."/>
            <person name="Hosokawa M."/>
            <person name="Miyashita K."/>
            <person name="Thompson F.L."/>
            <person name="Niwa A."/>
            <person name="Sawabe T."/>
            <person name="Sawabe T."/>
        </authorList>
    </citation>
    <scope>NUCLEOTIDE SEQUENCE [LARGE SCALE GENOMIC DNA]</scope>
    <source>
        <strain evidence="1">JCM 19294</strain>
    </source>
</reference>
<dbReference type="AlphaFoldDB" id="A0A090Q948"/>
<sequence>MKEEDKNFASRLEKELKSKNTGEKVVFKISYDISKKLIGYHGILLDLNDCRKYLEEMGKIDSEVVQNSLFISFVITYGKSFTDRKFSKLPKLEESIFQDQSYFDHHKELMNARHNFVAHRGISNYELGESFFELHVNKMQYDIQSGISKTFKVDHEVIPHYRKLIDFLIKRVTEKTEIVRKKIADHLLESLLSKNYSKKMKTLNHHDIKIVTDILNSKK</sequence>
<organism evidence="1 2">
    <name type="scientific">Nonlabens tegetincola</name>
    <dbReference type="NCBI Taxonomy" id="323273"/>
    <lineage>
        <taxon>Bacteria</taxon>
        <taxon>Pseudomonadati</taxon>
        <taxon>Bacteroidota</taxon>
        <taxon>Flavobacteriia</taxon>
        <taxon>Flavobacteriales</taxon>
        <taxon>Flavobacteriaceae</taxon>
        <taxon>Nonlabens</taxon>
    </lineage>
</organism>
<evidence type="ECO:0000313" key="2">
    <source>
        <dbReference type="Proteomes" id="UP000029221"/>
    </source>
</evidence>
<dbReference type="Proteomes" id="UP000029221">
    <property type="component" value="Unassembled WGS sequence"/>
</dbReference>
<name>A0A090Q948_9FLAO</name>
<evidence type="ECO:0000313" key="1">
    <source>
        <dbReference type="EMBL" id="GAK98293.1"/>
    </source>
</evidence>